<sequence>IPEDREAYRRHEYWEERYARQACEETFDWFKGYGELRSLFASVIPNKAGRILMLGCGNSTLAEDMHADGYTSIDNVDFSAVV</sequence>
<dbReference type="InterPro" id="IPR051419">
    <property type="entry name" value="Lys/N-term_MeTrsfase_sf"/>
</dbReference>
<proteinExistence type="inferred from homology"/>
<dbReference type="GO" id="GO:0032259">
    <property type="term" value="P:methylation"/>
    <property type="evidence" value="ECO:0007669"/>
    <property type="project" value="UniProtKB-KW"/>
</dbReference>
<feature type="non-terminal residue" evidence="4">
    <location>
        <position position="82"/>
    </location>
</feature>
<dbReference type="GO" id="GO:0008168">
    <property type="term" value="F:methyltransferase activity"/>
    <property type="evidence" value="ECO:0007669"/>
    <property type="project" value="UniProtKB-KW"/>
</dbReference>
<evidence type="ECO:0008006" key="6">
    <source>
        <dbReference type="Google" id="ProtNLM"/>
    </source>
</evidence>
<protein>
    <recommendedName>
        <fullName evidence="6">S-adenosyl-L-methionine-dependent methyltransferase</fullName>
    </recommendedName>
</protein>
<dbReference type="Proteomes" id="UP000271241">
    <property type="component" value="Unassembled WGS sequence"/>
</dbReference>
<dbReference type="EMBL" id="KZ993677">
    <property type="protein sequence ID" value="RKP04503.1"/>
    <property type="molecule type" value="Genomic_DNA"/>
</dbReference>
<reference evidence="5" key="1">
    <citation type="journal article" date="2018" name="Nat. Microbiol.">
        <title>Leveraging single-cell genomics to expand the fungal tree of life.</title>
        <authorList>
            <person name="Ahrendt S.R."/>
            <person name="Quandt C.A."/>
            <person name="Ciobanu D."/>
            <person name="Clum A."/>
            <person name="Salamov A."/>
            <person name="Andreopoulos B."/>
            <person name="Cheng J.F."/>
            <person name="Woyke T."/>
            <person name="Pelin A."/>
            <person name="Henrissat B."/>
            <person name="Reynolds N.K."/>
            <person name="Benny G.L."/>
            <person name="Smith M.E."/>
            <person name="James T.Y."/>
            <person name="Grigoriev I.V."/>
        </authorList>
    </citation>
    <scope>NUCLEOTIDE SEQUENCE [LARGE SCALE GENOMIC DNA]</scope>
    <source>
        <strain evidence="5">RSA 1356</strain>
    </source>
</reference>
<evidence type="ECO:0000313" key="5">
    <source>
        <dbReference type="Proteomes" id="UP000271241"/>
    </source>
</evidence>
<name>A0A4P9XFW1_9FUNG</name>
<dbReference type="Gene3D" id="3.40.50.150">
    <property type="entry name" value="Vaccinia Virus protein VP39"/>
    <property type="match status" value="1"/>
</dbReference>
<keyword evidence="5" id="KW-1185">Reference proteome</keyword>
<dbReference type="STRING" id="78915.A0A4P9XFW1"/>
<comment type="similarity">
    <text evidence="1">Belongs to the methyltransferase superfamily.</text>
</comment>
<organism evidence="4 5">
    <name type="scientific">Thamnocephalis sphaerospora</name>
    <dbReference type="NCBI Taxonomy" id="78915"/>
    <lineage>
        <taxon>Eukaryota</taxon>
        <taxon>Fungi</taxon>
        <taxon>Fungi incertae sedis</taxon>
        <taxon>Zoopagomycota</taxon>
        <taxon>Zoopagomycotina</taxon>
        <taxon>Zoopagomycetes</taxon>
        <taxon>Zoopagales</taxon>
        <taxon>Sigmoideomycetaceae</taxon>
        <taxon>Thamnocephalis</taxon>
    </lineage>
</organism>
<dbReference type="AlphaFoldDB" id="A0A4P9XFW1"/>
<keyword evidence="2" id="KW-0489">Methyltransferase</keyword>
<evidence type="ECO:0000256" key="1">
    <source>
        <dbReference type="ARBA" id="ARBA00008361"/>
    </source>
</evidence>
<evidence type="ECO:0000313" key="4">
    <source>
        <dbReference type="EMBL" id="RKP04503.1"/>
    </source>
</evidence>
<dbReference type="InterPro" id="IPR029063">
    <property type="entry name" value="SAM-dependent_MTases_sf"/>
</dbReference>
<dbReference type="OrthoDB" id="411785at2759"/>
<evidence type="ECO:0000256" key="2">
    <source>
        <dbReference type="ARBA" id="ARBA00022603"/>
    </source>
</evidence>
<dbReference type="PANTHER" id="PTHR12176">
    <property type="entry name" value="SAM-DEPENDENT METHYLTRANSFERASE SUPERFAMILY PROTEIN"/>
    <property type="match status" value="1"/>
</dbReference>
<feature type="non-terminal residue" evidence="4">
    <location>
        <position position="1"/>
    </location>
</feature>
<dbReference type="PANTHER" id="PTHR12176:SF80">
    <property type="entry name" value="EEF1A LYSINE METHYLTRANSFERASE 4"/>
    <property type="match status" value="1"/>
</dbReference>
<gene>
    <name evidence="4" type="ORF">THASP1DRAFT_7689</name>
</gene>
<keyword evidence="3" id="KW-0808">Transferase</keyword>
<evidence type="ECO:0000256" key="3">
    <source>
        <dbReference type="ARBA" id="ARBA00022679"/>
    </source>
</evidence>
<accession>A0A4P9XFW1</accession>
<dbReference type="SUPFAM" id="SSF53335">
    <property type="entry name" value="S-adenosyl-L-methionine-dependent methyltransferases"/>
    <property type="match status" value="1"/>
</dbReference>